<dbReference type="Gene3D" id="2.120.10.80">
    <property type="entry name" value="Kelch-type beta propeller"/>
    <property type="match status" value="1"/>
</dbReference>
<sequence length="390" mass="45497">MGRKKNKKIATSITKPSPKEKLFETTWYSSFQHNLIVQDNYHPVFLGSENVLTHCPTLFVFGGSISGGGDFLEHVQFLKLSNIISSFTDRQLRDLSTNDLDTENTLQLKWEEIRVDERPPAREFPCLSYDKQNQCVYLFGGFGNTYLNDFWKFDLASREWTEIETTGTAPTPRCGCSGCYAPSRGKFYVFGGYHGDYLKDFYELDLETNEWQLLNYSHDIPSLTVLSLNTDASKDYLTIFGGYTMSKYVTDMYHFDFNRNKWENSVRNLIHSDGHTFHSRCITLRGKYRGIPNYNNFLILYYNGGTTIYEYDEEEGERIKYKVPKKLESTFEKLDAKFICEINEDTLLILENTELYLIEIRKLKSTKGLDYFINNLKERIQNFSDISFIN</sequence>
<organism evidence="4">
    <name type="scientific">Naegleria gruberi</name>
    <name type="common">Amoeba</name>
    <dbReference type="NCBI Taxonomy" id="5762"/>
    <lineage>
        <taxon>Eukaryota</taxon>
        <taxon>Discoba</taxon>
        <taxon>Heterolobosea</taxon>
        <taxon>Tetramitia</taxon>
        <taxon>Eutetramitia</taxon>
        <taxon>Vahlkampfiidae</taxon>
        <taxon>Naegleria</taxon>
    </lineage>
</organism>
<evidence type="ECO:0000256" key="2">
    <source>
        <dbReference type="ARBA" id="ARBA00022737"/>
    </source>
</evidence>
<dbReference type="Pfam" id="PF24681">
    <property type="entry name" value="Kelch_KLHDC2_KLHL20_DRC7"/>
    <property type="match status" value="1"/>
</dbReference>
<dbReference type="SUPFAM" id="SSF117281">
    <property type="entry name" value="Kelch motif"/>
    <property type="match status" value="1"/>
</dbReference>
<dbReference type="SMART" id="SM00612">
    <property type="entry name" value="Kelch"/>
    <property type="match status" value="2"/>
</dbReference>
<dbReference type="InterPro" id="IPR015915">
    <property type="entry name" value="Kelch-typ_b-propeller"/>
</dbReference>
<evidence type="ECO:0000313" key="3">
    <source>
        <dbReference type="EMBL" id="EFC48463.1"/>
    </source>
</evidence>
<accession>D2V463</accession>
<dbReference type="OMA" id="NYNNDAR"/>
<name>D2V463_NAEGR</name>
<gene>
    <name evidence="3" type="ORF">NAEGRDRAFT_63609</name>
</gene>
<dbReference type="InterPro" id="IPR006652">
    <property type="entry name" value="Kelch_1"/>
</dbReference>
<reference evidence="3 4" key="1">
    <citation type="journal article" date="2010" name="Cell">
        <title>The genome of Naegleria gruberi illuminates early eukaryotic versatility.</title>
        <authorList>
            <person name="Fritz-Laylin L.K."/>
            <person name="Prochnik S.E."/>
            <person name="Ginger M.L."/>
            <person name="Dacks J.B."/>
            <person name="Carpenter M.L."/>
            <person name="Field M.C."/>
            <person name="Kuo A."/>
            <person name="Paredez A."/>
            <person name="Chapman J."/>
            <person name="Pham J."/>
            <person name="Shu S."/>
            <person name="Neupane R."/>
            <person name="Cipriano M."/>
            <person name="Mancuso J."/>
            <person name="Tu H."/>
            <person name="Salamov A."/>
            <person name="Lindquist E."/>
            <person name="Shapiro H."/>
            <person name="Lucas S."/>
            <person name="Grigoriev I.V."/>
            <person name="Cande W.Z."/>
            <person name="Fulton C."/>
            <person name="Rokhsar D.S."/>
            <person name="Dawson S.C."/>
        </authorList>
    </citation>
    <scope>NUCLEOTIDE SEQUENCE [LARGE SCALE GENOMIC DNA]</scope>
    <source>
        <strain evidence="3 4">NEG-M</strain>
    </source>
</reference>
<dbReference type="EMBL" id="GG738851">
    <property type="protein sequence ID" value="EFC48463.1"/>
    <property type="molecule type" value="Genomic_DNA"/>
</dbReference>
<dbReference type="RefSeq" id="XP_002681207.1">
    <property type="nucleotide sequence ID" value="XM_002681161.1"/>
</dbReference>
<dbReference type="PANTHER" id="PTHR46093">
    <property type="entry name" value="ACYL-COA-BINDING DOMAIN-CONTAINING PROTEIN 5"/>
    <property type="match status" value="1"/>
</dbReference>
<dbReference type="eggNOG" id="KOG0379">
    <property type="taxonomic scope" value="Eukaryota"/>
</dbReference>
<keyword evidence="1" id="KW-0880">Kelch repeat</keyword>
<dbReference type="OrthoDB" id="45365at2759"/>
<keyword evidence="2" id="KW-0677">Repeat</keyword>
<dbReference type="PANTHER" id="PTHR46093:SF18">
    <property type="entry name" value="FIBRONECTIN TYPE-III DOMAIN-CONTAINING PROTEIN"/>
    <property type="match status" value="1"/>
</dbReference>
<protein>
    <submittedName>
        <fullName evidence="3">Predicted protein</fullName>
    </submittedName>
</protein>
<dbReference type="Proteomes" id="UP000006671">
    <property type="component" value="Unassembled WGS sequence"/>
</dbReference>
<dbReference type="KEGG" id="ngr:NAEGRDRAFT_63609"/>
<dbReference type="InParanoid" id="D2V463"/>
<dbReference type="AlphaFoldDB" id="D2V463"/>
<dbReference type="GeneID" id="8849785"/>
<proteinExistence type="predicted"/>
<evidence type="ECO:0000313" key="4">
    <source>
        <dbReference type="Proteomes" id="UP000006671"/>
    </source>
</evidence>
<keyword evidence="4" id="KW-1185">Reference proteome</keyword>
<dbReference type="VEuPathDB" id="AmoebaDB:NAEGRDRAFT_63609"/>
<evidence type="ECO:0000256" key="1">
    <source>
        <dbReference type="ARBA" id="ARBA00022441"/>
    </source>
</evidence>